<dbReference type="SUPFAM" id="SSF52009">
    <property type="entry name" value="Phosphohistidine domain"/>
    <property type="match status" value="1"/>
</dbReference>
<dbReference type="Gene3D" id="3.50.30.10">
    <property type="entry name" value="Phosphohistidine domain"/>
    <property type="match status" value="1"/>
</dbReference>
<proteinExistence type="inferred from homology"/>
<dbReference type="GO" id="GO:0046872">
    <property type="term" value="F:metal ion binding"/>
    <property type="evidence" value="ECO:0007669"/>
    <property type="project" value="UniProtKB-KW"/>
</dbReference>
<evidence type="ECO:0000256" key="1">
    <source>
        <dbReference type="ARBA" id="ARBA00001946"/>
    </source>
</evidence>
<dbReference type="PANTHER" id="PTHR43030:SF1">
    <property type="entry name" value="PHOSPHOENOLPYRUVATE SYNTHASE"/>
    <property type="match status" value="1"/>
</dbReference>
<dbReference type="Proteomes" id="UP000076964">
    <property type="component" value="Unassembled WGS sequence"/>
</dbReference>
<comment type="cofactor">
    <cofactor evidence="1">
        <name>Mg(2+)</name>
        <dbReference type="ChEBI" id="CHEBI:18420"/>
    </cofactor>
</comment>
<evidence type="ECO:0000256" key="2">
    <source>
        <dbReference type="ARBA" id="ARBA00007837"/>
    </source>
</evidence>
<accession>A0A177E4M9</accession>
<evidence type="ECO:0000256" key="4">
    <source>
        <dbReference type="ARBA" id="ARBA00022679"/>
    </source>
</evidence>
<dbReference type="GO" id="GO:0005524">
    <property type="term" value="F:ATP binding"/>
    <property type="evidence" value="ECO:0007669"/>
    <property type="project" value="UniProtKB-KW"/>
</dbReference>
<dbReference type="GO" id="GO:0008986">
    <property type="term" value="F:pyruvate, water dikinase activity"/>
    <property type="evidence" value="ECO:0007669"/>
    <property type="project" value="InterPro"/>
</dbReference>
<reference evidence="12 13" key="1">
    <citation type="submission" date="2016-02" db="EMBL/GenBank/DDBJ databases">
        <title>Draft genome sequence of Thermodesulfatator sp. S606.</title>
        <authorList>
            <person name="Lai Q."/>
            <person name="Cao J."/>
            <person name="Dupont S."/>
            <person name="Shao Z."/>
            <person name="Jebbar M."/>
            <person name="Alain K."/>
        </authorList>
    </citation>
    <scope>NUCLEOTIDE SEQUENCE [LARGE SCALE GENOMIC DNA]</scope>
    <source>
        <strain evidence="12 13">S606</strain>
    </source>
</reference>
<keyword evidence="13" id="KW-1185">Reference proteome</keyword>
<comment type="similarity">
    <text evidence="2">Belongs to the PEP-utilizing enzyme family.</text>
</comment>
<evidence type="ECO:0000256" key="9">
    <source>
        <dbReference type="ARBA" id="ARBA00022842"/>
    </source>
</evidence>
<keyword evidence="6" id="KW-0547">Nucleotide-binding</keyword>
<dbReference type="InterPro" id="IPR008279">
    <property type="entry name" value="PEP-util_enz_mobile_dom"/>
</dbReference>
<dbReference type="InterPro" id="IPR006319">
    <property type="entry name" value="PEP_synth"/>
</dbReference>
<keyword evidence="4" id="KW-0808">Transferase</keyword>
<comment type="caution">
    <text evidence="12">The sequence shown here is derived from an EMBL/GenBank/DDBJ whole genome shotgun (WGS) entry which is preliminary data.</text>
</comment>
<evidence type="ECO:0000256" key="7">
    <source>
        <dbReference type="ARBA" id="ARBA00022777"/>
    </source>
</evidence>
<evidence type="ECO:0000313" key="13">
    <source>
        <dbReference type="Proteomes" id="UP000076964"/>
    </source>
</evidence>
<name>A0A177E4M9_9BACT</name>
<evidence type="ECO:0000256" key="5">
    <source>
        <dbReference type="ARBA" id="ARBA00022723"/>
    </source>
</evidence>
<protein>
    <recommendedName>
        <fullName evidence="3">Phosphoenolpyruvate synthase</fullName>
    </recommendedName>
</protein>
<dbReference type="Pfam" id="PF00391">
    <property type="entry name" value="PEP-utilizers"/>
    <property type="match status" value="1"/>
</dbReference>
<evidence type="ECO:0000259" key="11">
    <source>
        <dbReference type="Pfam" id="PF01326"/>
    </source>
</evidence>
<keyword evidence="7" id="KW-0418">Kinase</keyword>
<evidence type="ECO:0000259" key="10">
    <source>
        <dbReference type="Pfam" id="PF00391"/>
    </source>
</evidence>
<evidence type="ECO:0000256" key="8">
    <source>
        <dbReference type="ARBA" id="ARBA00022840"/>
    </source>
</evidence>
<organism evidence="12 13">
    <name type="scientific">Thermodesulfatator autotrophicus</name>
    <dbReference type="NCBI Taxonomy" id="1795632"/>
    <lineage>
        <taxon>Bacteria</taxon>
        <taxon>Pseudomonadati</taxon>
        <taxon>Thermodesulfobacteriota</taxon>
        <taxon>Thermodesulfobacteria</taxon>
        <taxon>Thermodesulfobacteriales</taxon>
        <taxon>Thermodesulfatatoraceae</taxon>
        <taxon>Thermodesulfatator</taxon>
    </lineage>
</organism>
<sequence length="571" mass="64878">MPMAVGFLELLEARTSGVMFTVNPQDIKLETLLITANWGLGISIVEGTFPLDHFIVSRNNPNRILHKKISEKNYYFITNKDEIIKNSLPEDIKKEPCLLDDEIKALAKAGLLLERYFKRPQDIEWVIDTKGSLYILQSRPLVISNKVLEERPLPEIKQKYEVITEDKGFVAHGGIALGPVFLLQSLKDLDEFPEGAVLVARRDSSHFVKVMPKAAAILTDIGSPTSHMATLCREFRVPTIVGMKNITKLVKPGEVITVDADDNCIYRGRVEELLKFQAVSQLNLADTKEFRLLRKILHLVSPLNLVDPLIKDFRPEACKTFHDILRFCHEKAVQELVNVGKDAKNLLDRHVTKKLKLAIPAGILVIDLDGGLTSESQSKDEITLENIECLPFKAVLRGMLTPGVWQTEAVKMDFKDFISSMIKTPAISPHYIGENIAVISTYYLNLSLRFGYHFNILDTYSSPNTRENHIYFRFLGGATDMAKRSRRIQLIKKILSYYDFNVTTKGDLLISRITNLPLKEIETLLEMIGRLIGFTRQLDVFMENDLSIERAFEGFISGNYRLNIRRKNVSQ</sequence>
<feature type="domain" description="Pyruvate phosphate dikinase AMP/ATP-binding" evidence="11">
    <location>
        <begin position="2"/>
        <end position="147"/>
    </location>
</feature>
<keyword evidence="5" id="KW-0479">Metal-binding</keyword>
<dbReference type="EMBL" id="LSFI01000074">
    <property type="protein sequence ID" value="OAG26748.1"/>
    <property type="molecule type" value="Genomic_DNA"/>
</dbReference>
<gene>
    <name evidence="12" type="ORF">TH606_10665</name>
</gene>
<dbReference type="Pfam" id="PF01326">
    <property type="entry name" value="PPDK_N"/>
    <property type="match status" value="1"/>
</dbReference>
<keyword evidence="9" id="KW-0460">Magnesium</keyword>
<dbReference type="AlphaFoldDB" id="A0A177E4M9"/>
<dbReference type="SUPFAM" id="SSF56059">
    <property type="entry name" value="Glutathione synthetase ATP-binding domain-like"/>
    <property type="match status" value="1"/>
</dbReference>
<evidence type="ECO:0000256" key="6">
    <source>
        <dbReference type="ARBA" id="ARBA00022741"/>
    </source>
</evidence>
<keyword evidence="8" id="KW-0067">ATP-binding</keyword>
<dbReference type="InterPro" id="IPR002192">
    <property type="entry name" value="PPDK_AMP/ATP-bd"/>
</dbReference>
<evidence type="ECO:0000313" key="12">
    <source>
        <dbReference type="EMBL" id="OAG26748.1"/>
    </source>
</evidence>
<feature type="domain" description="PEP-utilising enzyme mobile" evidence="10">
    <location>
        <begin position="192"/>
        <end position="261"/>
    </location>
</feature>
<dbReference type="Gene3D" id="3.30.470.20">
    <property type="entry name" value="ATP-grasp fold, B domain"/>
    <property type="match status" value="1"/>
</dbReference>
<dbReference type="STRING" id="1795632.TH606_10665"/>
<evidence type="ECO:0000256" key="3">
    <source>
        <dbReference type="ARBA" id="ARBA00021623"/>
    </source>
</evidence>
<dbReference type="PANTHER" id="PTHR43030">
    <property type="entry name" value="PHOSPHOENOLPYRUVATE SYNTHASE"/>
    <property type="match status" value="1"/>
</dbReference>
<dbReference type="InterPro" id="IPR036637">
    <property type="entry name" value="Phosphohistidine_dom_sf"/>
</dbReference>